<gene>
    <name evidence="3" type="ORF">ACFO3D_00890</name>
</gene>
<feature type="region of interest" description="Disordered" evidence="1">
    <location>
        <begin position="93"/>
        <end position="168"/>
    </location>
</feature>
<name>A0ABV9DDH6_9BACI</name>
<feature type="domain" description="PepSY" evidence="2">
    <location>
        <begin position="34"/>
        <end position="90"/>
    </location>
</feature>
<proteinExistence type="predicted"/>
<comment type="caution">
    <text evidence="3">The sequence shown here is derived from an EMBL/GenBank/DDBJ whole genome shotgun (WGS) entry which is preliminary data.</text>
</comment>
<feature type="region of interest" description="Disordered" evidence="1">
    <location>
        <begin position="224"/>
        <end position="247"/>
    </location>
</feature>
<sequence>MKKKVLATVGAMATAGVIGFTFTQSGVVNADPELTRDDIQKQVKELYPGEITELELDKEGNKAVYEVEIKLEGKEYELKINGDNGEVIKLEEKIKVSSNSSQKKDDEKDDQSSNQGDDQHDDTKTPPSDENTVEKKDDANDDADDNRNATSDDTPTKTKTDKKTIIGMREAETIALKNFSGTIVEKELEEDDGRQVYQVEIVNGNRQAEIEIDAYTGEVLVMEIETEDDTEDDADDDTEDDTDDDNE</sequence>
<dbReference type="EMBL" id="JBHSFU010000002">
    <property type="protein sequence ID" value="MFC4556760.1"/>
    <property type="molecule type" value="Genomic_DNA"/>
</dbReference>
<evidence type="ECO:0000259" key="2">
    <source>
        <dbReference type="Pfam" id="PF03413"/>
    </source>
</evidence>
<organism evidence="3 4">
    <name type="scientific">Virgibacillus kekensis</name>
    <dbReference type="NCBI Taxonomy" id="202261"/>
    <lineage>
        <taxon>Bacteria</taxon>
        <taxon>Bacillati</taxon>
        <taxon>Bacillota</taxon>
        <taxon>Bacilli</taxon>
        <taxon>Bacillales</taxon>
        <taxon>Bacillaceae</taxon>
        <taxon>Virgibacillus</taxon>
    </lineage>
</organism>
<dbReference type="Gene3D" id="3.10.450.40">
    <property type="match status" value="2"/>
</dbReference>
<dbReference type="RefSeq" id="WP_390292689.1">
    <property type="nucleotide sequence ID" value="NZ_JBHSFU010000002.1"/>
</dbReference>
<feature type="domain" description="PepSY" evidence="2">
    <location>
        <begin position="170"/>
        <end position="220"/>
    </location>
</feature>
<evidence type="ECO:0000256" key="1">
    <source>
        <dbReference type="SAM" id="MobiDB-lite"/>
    </source>
</evidence>
<feature type="compositionally biased region" description="Basic and acidic residues" evidence="1">
    <location>
        <begin position="154"/>
        <end position="168"/>
    </location>
</feature>
<dbReference type="InterPro" id="IPR025711">
    <property type="entry name" value="PepSY"/>
</dbReference>
<protein>
    <submittedName>
        <fullName evidence="3">PepSY domain-containing protein</fullName>
    </submittedName>
</protein>
<dbReference type="Pfam" id="PF03413">
    <property type="entry name" value="PepSY"/>
    <property type="match status" value="2"/>
</dbReference>
<evidence type="ECO:0000313" key="3">
    <source>
        <dbReference type="EMBL" id="MFC4556760.1"/>
    </source>
</evidence>
<keyword evidence="4" id="KW-1185">Reference proteome</keyword>
<accession>A0ABV9DDH6</accession>
<dbReference type="Proteomes" id="UP001595989">
    <property type="component" value="Unassembled WGS sequence"/>
</dbReference>
<evidence type="ECO:0000313" key="4">
    <source>
        <dbReference type="Proteomes" id="UP001595989"/>
    </source>
</evidence>
<reference evidence="4" key="1">
    <citation type="journal article" date="2019" name="Int. J. Syst. Evol. Microbiol.">
        <title>The Global Catalogue of Microorganisms (GCM) 10K type strain sequencing project: providing services to taxonomists for standard genome sequencing and annotation.</title>
        <authorList>
            <consortium name="The Broad Institute Genomics Platform"/>
            <consortium name="The Broad Institute Genome Sequencing Center for Infectious Disease"/>
            <person name="Wu L."/>
            <person name="Ma J."/>
        </authorList>
    </citation>
    <scope>NUCLEOTIDE SEQUENCE [LARGE SCALE GENOMIC DNA]</scope>
    <source>
        <strain evidence="4">CGMCC 4.7426</strain>
    </source>
</reference>